<accession>A0A7S3GF69</accession>
<feature type="region of interest" description="Disordered" evidence="10">
    <location>
        <begin position="1"/>
        <end position="44"/>
    </location>
</feature>
<dbReference type="InterPro" id="IPR036895">
    <property type="entry name" value="Uracil-DNA_glycosylase-like_sf"/>
</dbReference>
<dbReference type="CDD" id="cd10027">
    <property type="entry name" value="UDG-F1-like"/>
    <property type="match status" value="1"/>
</dbReference>
<evidence type="ECO:0000256" key="9">
    <source>
        <dbReference type="RuleBase" id="RU003780"/>
    </source>
</evidence>
<comment type="function">
    <text evidence="7 9">Excises uracil residues from the DNA which can arise as a result of misincorporation of dUMP residues by DNA polymerase or due to deamination of cytosine.</text>
</comment>
<dbReference type="NCBIfam" id="NF003592">
    <property type="entry name" value="PRK05254.1-5"/>
    <property type="match status" value="1"/>
</dbReference>
<keyword evidence="5 7" id="KW-0378">Hydrolase</keyword>
<keyword evidence="4 7" id="KW-0227">DNA damage</keyword>
<dbReference type="NCBIfam" id="NF003589">
    <property type="entry name" value="PRK05254.1-2"/>
    <property type="match status" value="1"/>
</dbReference>
<dbReference type="NCBIfam" id="NF003591">
    <property type="entry name" value="PRK05254.1-4"/>
    <property type="match status" value="1"/>
</dbReference>
<evidence type="ECO:0000313" key="12">
    <source>
        <dbReference type="EMBL" id="CAE0264399.1"/>
    </source>
</evidence>
<keyword evidence="7" id="KW-0496">Mitochondrion</keyword>
<comment type="subcellular location">
    <subcellularLocation>
        <location evidence="7">Mitochondrion</location>
    </subcellularLocation>
    <subcellularLocation>
        <location evidence="7">Nucleus</location>
    </subcellularLocation>
</comment>
<feature type="active site" description="Proton acceptor" evidence="7 8">
    <location>
        <position position="129"/>
    </location>
</feature>
<dbReference type="PANTHER" id="PTHR11264">
    <property type="entry name" value="URACIL-DNA GLYCOSYLASE"/>
    <property type="match status" value="1"/>
</dbReference>
<dbReference type="SMART" id="SM00987">
    <property type="entry name" value="UreE_C"/>
    <property type="match status" value="1"/>
</dbReference>
<dbReference type="Gene3D" id="3.40.470.10">
    <property type="entry name" value="Uracil-DNA glycosylase-like domain"/>
    <property type="match status" value="1"/>
</dbReference>
<dbReference type="HAMAP" id="MF_00148">
    <property type="entry name" value="UDG"/>
    <property type="match status" value="1"/>
</dbReference>
<dbReference type="GO" id="GO:0005634">
    <property type="term" value="C:nucleus"/>
    <property type="evidence" value="ECO:0007669"/>
    <property type="project" value="UniProtKB-SubCell"/>
</dbReference>
<dbReference type="GO" id="GO:0005739">
    <property type="term" value="C:mitochondrion"/>
    <property type="evidence" value="ECO:0007669"/>
    <property type="project" value="UniProtKB-SubCell"/>
</dbReference>
<reference evidence="12" key="1">
    <citation type="submission" date="2021-01" db="EMBL/GenBank/DDBJ databases">
        <authorList>
            <person name="Corre E."/>
            <person name="Pelletier E."/>
            <person name="Niang G."/>
            <person name="Scheremetjew M."/>
            <person name="Finn R."/>
            <person name="Kale V."/>
            <person name="Holt S."/>
            <person name="Cochrane G."/>
            <person name="Meng A."/>
            <person name="Brown T."/>
            <person name="Cohen L."/>
        </authorList>
    </citation>
    <scope>NUCLEOTIDE SEQUENCE</scope>
    <source>
        <strain evidence="12">NIES-2562</strain>
    </source>
</reference>
<dbReference type="Pfam" id="PF03167">
    <property type="entry name" value="UDG"/>
    <property type="match status" value="1"/>
</dbReference>
<dbReference type="FunFam" id="3.40.470.10:FF:000001">
    <property type="entry name" value="Uracil-DNA glycosylase"/>
    <property type="match status" value="1"/>
</dbReference>
<evidence type="ECO:0000256" key="3">
    <source>
        <dbReference type="ARBA" id="ARBA00012030"/>
    </source>
</evidence>
<feature type="domain" description="Uracil-DNA glycosylase-like" evidence="11">
    <location>
        <begin position="114"/>
        <end position="278"/>
    </location>
</feature>
<name>A0A7S3GF69_9EUKA</name>
<comment type="catalytic activity">
    <reaction evidence="1 7 9">
        <text>Hydrolyzes single-stranded DNA or mismatched double-stranded DNA and polynucleotides, releasing free uracil.</text>
        <dbReference type="EC" id="3.2.2.27"/>
    </reaction>
</comment>
<proteinExistence type="inferred from homology"/>
<dbReference type="GO" id="GO:0004844">
    <property type="term" value="F:uracil DNA N-glycosylase activity"/>
    <property type="evidence" value="ECO:0007669"/>
    <property type="project" value="UniProtKB-UniRule"/>
</dbReference>
<evidence type="ECO:0000259" key="11">
    <source>
        <dbReference type="SMART" id="SM00986"/>
    </source>
</evidence>
<evidence type="ECO:0000256" key="4">
    <source>
        <dbReference type="ARBA" id="ARBA00022763"/>
    </source>
</evidence>
<evidence type="ECO:0000256" key="2">
    <source>
        <dbReference type="ARBA" id="ARBA00008184"/>
    </source>
</evidence>
<dbReference type="NCBIfam" id="NF003588">
    <property type="entry name" value="PRK05254.1-1"/>
    <property type="match status" value="1"/>
</dbReference>
<dbReference type="InterPro" id="IPR002043">
    <property type="entry name" value="UDG_fam1"/>
</dbReference>
<dbReference type="EC" id="3.2.2.27" evidence="3 7"/>
<dbReference type="SMART" id="SM00986">
    <property type="entry name" value="UDG"/>
    <property type="match status" value="1"/>
</dbReference>
<dbReference type="InterPro" id="IPR005122">
    <property type="entry name" value="Uracil-DNA_glycosylase-like"/>
</dbReference>
<evidence type="ECO:0000256" key="1">
    <source>
        <dbReference type="ARBA" id="ARBA00001400"/>
    </source>
</evidence>
<gene>
    <name evidence="12" type="ORF">PBIL07802_LOCUS26703</name>
</gene>
<dbReference type="GO" id="GO:0097510">
    <property type="term" value="P:base-excision repair, AP site formation via deaminated base removal"/>
    <property type="evidence" value="ECO:0007669"/>
    <property type="project" value="TreeGrafter"/>
</dbReference>
<dbReference type="PANTHER" id="PTHR11264:SF0">
    <property type="entry name" value="URACIL-DNA GLYCOSYLASE"/>
    <property type="match status" value="1"/>
</dbReference>
<evidence type="ECO:0000256" key="7">
    <source>
        <dbReference type="HAMAP-Rule" id="MF_03166"/>
    </source>
</evidence>
<dbReference type="EMBL" id="HBIB01040950">
    <property type="protein sequence ID" value="CAE0264399.1"/>
    <property type="molecule type" value="Transcribed_RNA"/>
</dbReference>
<dbReference type="PROSITE" id="PS00130">
    <property type="entry name" value="U_DNA_GLYCOSYLASE"/>
    <property type="match status" value="1"/>
</dbReference>
<comment type="similarity">
    <text evidence="2 7 9">Belongs to the uracil-DNA glycosylase (UDG) superfamily. UNG family.</text>
</comment>
<dbReference type="SUPFAM" id="SSF52141">
    <property type="entry name" value="Uracil-DNA glycosylase-like"/>
    <property type="match status" value="1"/>
</dbReference>
<evidence type="ECO:0000256" key="6">
    <source>
        <dbReference type="ARBA" id="ARBA00023204"/>
    </source>
</evidence>
<feature type="compositionally biased region" description="Basic and acidic residues" evidence="10">
    <location>
        <begin position="33"/>
        <end position="44"/>
    </location>
</feature>
<keyword evidence="6 7" id="KW-0234">DNA repair</keyword>
<dbReference type="InterPro" id="IPR018085">
    <property type="entry name" value="Ura-DNA_Glyclase_AS"/>
</dbReference>
<sequence>MSRSVKDYFQKTVPPSKSESFDDKPESRKRKSVDRGADPTQESKRQLALQKLRHNPASNFQRLILQRIPPCWRLALSPFFRSDTFSRLSTFLEAEIASGKKVFPPPESIFRAFELCPLSDTKVVILGQDPYHNVGQANGLAFSVGSGVKLPPSLVNIFKELSEEYKQSSTPFRVPLDGSLEKWAQQGVLLLNTCLTVRAHEAFSHKGKGWEELTDLAVSALNSRNNLVFMLWGKPAQEKGKKIDSKKHTILAAPHPSPLSAHRGFFGCGHFQTANVVLKKSGFKAIDWRL</sequence>
<protein>
    <recommendedName>
        <fullName evidence="3 7">Uracil-DNA glycosylase</fullName>
        <shortName evidence="7">UDG</shortName>
        <ecNumber evidence="3 7">3.2.2.27</ecNumber>
    </recommendedName>
</protein>
<evidence type="ECO:0000256" key="8">
    <source>
        <dbReference type="PROSITE-ProRule" id="PRU10072"/>
    </source>
</evidence>
<evidence type="ECO:0000256" key="10">
    <source>
        <dbReference type="SAM" id="MobiDB-lite"/>
    </source>
</evidence>
<organism evidence="12">
    <name type="scientific">Palpitomonas bilix</name>
    <dbReference type="NCBI Taxonomy" id="652834"/>
    <lineage>
        <taxon>Eukaryota</taxon>
        <taxon>Eukaryota incertae sedis</taxon>
    </lineage>
</organism>
<evidence type="ECO:0000256" key="5">
    <source>
        <dbReference type="ARBA" id="ARBA00022801"/>
    </source>
</evidence>
<dbReference type="AlphaFoldDB" id="A0A7S3GF69"/>
<keyword evidence="7" id="KW-0539">Nucleus</keyword>
<dbReference type="NCBIfam" id="TIGR00628">
    <property type="entry name" value="ung"/>
    <property type="match status" value="1"/>
</dbReference>